<accession>A0A1D1UPW7</accession>
<evidence type="ECO:0000313" key="2">
    <source>
        <dbReference type="EMBL" id="GAU90560.1"/>
    </source>
</evidence>
<feature type="compositionally biased region" description="Low complexity" evidence="1">
    <location>
        <begin position="69"/>
        <end position="84"/>
    </location>
</feature>
<comment type="caution">
    <text evidence="2">The sequence shown here is derived from an EMBL/GenBank/DDBJ whole genome shotgun (WGS) entry which is preliminary data.</text>
</comment>
<dbReference type="AlphaFoldDB" id="A0A1D1UPW7"/>
<gene>
    <name evidence="2" type="primary">RvY_02961-1</name>
    <name evidence="2" type="synonym">RvY_02961.1</name>
    <name evidence="2" type="ORF">RvY_02961</name>
</gene>
<keyword evidence="3" id="KW-1185">Reference proteome</keyword>
<feature type="region of interest" description="Disordered" evidence="1">
    <location>
        <begin position="68"/>
        <end position="114"/>
    </location>
</feature>
<reference evidence="2 3" key="1">
    <citation type="journal article" date="2016" name="Nat. Commun.">
        <title>Extremotolerant tardigrade genome and improved radiotolerance of human cultured cells by tardigrade-unique protein.</title>
        <authorList>
            <person name="Hashimoto T."/>
            <person name="Horikawa D.D."/>
            <person name="Saito Y."/>
            <person name="Kuwahara H."/>
            <person name="Kozuka-Hata H."/>
            <person name="Shin-I T."/>
            <person name="Minakuchi Y."/>
            <person name="Ohishi K."/>
            <person name="Motoyama A."/>
            <person name="Aizu T."/>
            <person name="Enomoto A."/>
            <person name="Kondo K."/>
            <person name="Tanaka S."/>
            <person name="Hara Y."/>
            <person name="Koshikawa S."/>
            <person name="Sagara H."/>
            <person name="Miura T."/>
            <person name="Yokobori S."/>
            <person name="Miyagawa K."/>
            <person name="Suzuki Y."/>
            <person name="Kubo T."/>
            <person name="Oyama M."/>
            <person name="Kohara Y."/>
            <person name="Fujiyama A."/>
            <person name="Arakawa K."/>
            <person name="Katayama T."/>
            <person name="Toyoda A."/>
            <person name="Kunieda T."/>
        </authorList>
    </citation>
    <scope>NUCLEOTIDE SEQUENCE [LARGE SCALE GENOMIC DNA]</scope>
    <source>
        <strain evidence="2 3">YOKOZUNA-1</strain>
    </source>
</reference>
<evidence type="ECO:0000313" key="3">
    <source>
        <dbReference type="Proteomes" id="UP000186922"/>
    </source>
</evidence>
<dbReference type="Proteomes" id="UP000186922">
    <property type="component" value="Unassembled WGS sequence"/>
</dbReference>
<proteinExistence type="predicted"/>
<name>A0A1D1UPW7_RAMVA</name>
<sequence>MLTAKEFGVGGMCFAGLGTTTLDRAHKTSSICACDPVAASDGCNVWSKILPYSGPDRLYGEDPRLENNAAAAPPVSKPASGGSATNPAKPASPNNPTSPGDPAEPTNENANGGGTAVAADVASADNGAVGVVSEHDLQLAPDSRPRQTGYERIMWYFVKGLPAIQENHVSFVPLQRDLHPFVAPLN</sequence>
<evidence type="ECO:0000256" key="1">
    <source>
        <dbReference type="SAM" id="MobiDB-lite"/>
    </source>
</evidence>
<dbReference type="EMBL" id="BDGG01000001">
    <property type="protein sequence ID" value="GAU90560.1"/>
    <property type="molecule type" value="Genomic_DNA"/>
</dbReference>
<organism evidence="2 3">
    <name type="scientific">Ramazzottius varieornatus</name>
    <name type="common">Water bear</name>
    <name type="synonym">Tardigrade</name>
    <dbReference type="NCBI Taxonomy" id="947166"/>
    <lineage>
        <taxon>Eukaryota</taxon>
        <taxon>Metazoa</taxon>
        <taxon>Ecdysozoa</taxon>
        <taxon>Tardigrada</taxon>
        <taxon>Eutardigrada</taxon>
        <taxon>Parachela</taxon>
        <taxon>Hypsibioidea</taxon>
        <taxon>Ramazzottiidae</taxon>
        <taxon>Ramazzottius</taxon>
    </lineage>
</organism>
<protein>
    <submittedName>
        <fullName evidence="2">Uncharacterized protein</fullName>
    </submittedName>
</protein>